<keyword evidence="2" id="KW-1185">Reference proteome</keyword>
<reference evidence="1" key="2">
    <citation type="journal article" date="2020" name="Nat. Commun.">
        <title>Large-scale genome sequencing of mycorrhizal fungi provides insights into the early evolution of symbiotic traits.</title>
        <authorList>
            <person name="Miyauchi S."/>
            <person name="Kiss E."/>
            <person name="Kuo A."/>
            <person name="Drula E."/>
            <person name="Kohler A."/>
            <person name="Sanchez-Garcia M."/>
            <person name="Morin E."/>
            <person name="Andreopoulos B."/>
            <person name="Barry K.W."/>
            <person name="Bonito G."/>
            <person name="Buee M."/>
            <person name="Carver A."/>
            <person name="Chen C."/>
            <person name="Cichocki N."/>
            <person name="Clum A."/>
            <person name="Culley D."/>
            <person name="Crous P.W."/>
            <person name="Fauchery L."/>
            <person name="Girlanda M."/>
            <person name="Hayes R.D."/>
            <person name="Keri Z."/>
            <person name="LaButti K."/>
            <person name="Lipzen A."/>
            <person name="Lombard V."/>
            <person name="Magnuson J."/>
            <person name="Maillard F."/>
            <person name="Murat C."/>
            <person name="Nolan M."/>
            <person name="Ohm R.A."/>
            <person name="Pangilinan J."/>
            <person name="Pereira M.F."/>
            <person name="Perotto S."/>
            <person name="Peter M."/>
            <person name="Pfister S."/>
            <person name="Riley R."/>
            <person name="Sitrit Y."/>
            <person name="Stielow J.B."/>
            <person name="Szollosi G."/>
            <person name="Zifcakova L."/>
            <person name="Stursova M."/>
            <person name="Spatafora J.W."/>
            <person name="Tedersoo L."/>
            <person name="Vaario L.M."/>
            <person name="Yamada A."/>
            <person name="Yan M."/>
            <person name="Wang P."/>
            <person name="Xu J."/>
            <person name="Bruns T."/>
            <person name="Baldrian P."/>
            <person name="Vilgalys R."/>
            <person name="Dunand C."/>
            <person name="Henrissat B."/>
            <person name="Grigoriev I.V."/>
            <person name="Hibbett D."/>
            <person name="Nagy L.G."/>
            <person name="Martin F.M."/>
        </authorList>
    </citation>
    <scope>NUCLEOTIDE SEQUENCE</scope>
    <source>
        <strain evidence="1">Prilba</strain>
    </source>
</reference>
<name>A0A9P5MXY7_9AGAM</name>
<accession>A0A9P5MXY7</accession>
<sequence>MYARACCCGAFLMAYRILFGSPVRVFLVTLHCSIRAVVASPSSWTNGVHCPEEWKRYTEELSIMLHRAVLLDGKAIMYTTGTGHLGDTTARLSDYNTLSANVSPADTNHSLLHAVV</sequence>
<reference evidence="1" key="1">
    <citation type="submission" date="2019-10" db="EMBL/GenBank/DDBJ databases">
        <authorList>
            <consortium name="DOE Joint Genome Institute"/>
            <person name="Kuo A."/>
            <person name="Miyauchi S."/>
            <person name="Kiss E."/>
            <person name="Drula E."/>
            <person name="Kohler A."/>
            <person name="Sanchez-Garcia M."/>
            <person name="Andreopoulos B."/>
            <person name="Barry K.W."/>
            <person name="Bonito G."/>
            <person name="Buee M."/>
            <person name="Carver A."/>
            <person name="Chen C."/>
            <person name="Cichocki N."/>
            <person name="Clum A."/>
            <person name="Culley D."/>
            <person name="Crous P.W."/>
            <person name="Fauchery L."/>
            <person name="Girlanda M."/>
            <person name="Hayes R."/>
            <person name="Keri Z."/>
            <person name="LaButti K."/>
            <person name="Lipzen A."/>
            <person name="Lombard V."/>
            <person name="Magnuson J."/>
            <person name="Maillard F."/>
            <person name="Morin E."/>
            <person name="Murat C."/>
            <person name="Nolan M."/>
            <person name="Ohm R."/>
            <person name="Pangilinan J."/>
            <person name="Pereira M."/>
            <person name="Perotto S."/>
            <person name="Peter M."/>
            <person name="Riley R."/>
            <person name="Sitrit Y."/>
            <person name="Stielow B."/>
            <person name="Szollosi G."/>
            <person name="Zifcakova L."/>
            <person name="Stursova M."/>
            <person name="Spatafora J.W."/>
            <person name="Tedersoo L."/>
            <person name="Vaario L.-M."/>
            <person name="Yamada A."/>
            <person name="Yan M."/>
            <person name="Wang P."/>
            <person name="Xu J."/>
            <person name="Bruns T."/>
            <person name="Baldrian P."/>
            <person name="Vilgalys R."/>
            <person name="Henrissat B."/>
            <person name="Grigoriev I.V."/>
            <person name="Hibbett D."/>
            <person name="Nagy L.G."/>
            <person name="Martin F.M."/>
        </authorList>
    </citation>
    <scope>NUCLEOTIDE SEQUENCE</scope>
    <source>
        <strain evidence="1">Prilba</strain>
    </source>
</reference>
<evidence type="ECO:0000313" key="2">
    <source>
        <dbReference type="Proteomes" id="UP000759537"/>
    </source>
</evidence>
<comment type="caution">
    <text evidence="1">The sequence shown here is derived from an EMBL/GenBank/DDBJ whole genome shotgun (WGS) entry which is preliminary data.</text>
</comment>
<dbReference type="EMBL" id="WHVB01000006">
    <property type="protein sequence ID" value="KAF8481621.1"/>
    <property type="molecule type" value="Genomic_DNA"/>
</dbReference>
<gene>
    <name evidence="1" type="ORF">DFH94DRAFT_731937</name>
</gene>
<dbReference type="AlphaFoldDB" id="A0A9P5MXY7"/>
<protein>
    <submittedName>
        <fullName evidence="1">Uncharacterized protein</fullName>
    </submittedName>
</protein>
<organism evidence="1 2">
    <name type="scientific">Russula ochroleuca</name>
    <dbReference type="NCBI Taxonomy" id="152965"/>
    <lineage>
        <taxon>Eukaryota</taxon>
        <taxon>Fungi</taxon>
        <taxon>Dikarya</taxon>
        <taxon>Basidiomycota</taxon>
        <taxon>Agaricomycotina</taxon>
        <taxon>Agaricomycetes</taxon>
        <taxon>Russulales</taxon>
        <taxon>Russulaceae</taxon>
        <taxon>Russula</taxon>
    </lineage>
</organism>
<proteinExistence type="predicted"/>
<dbReference type="Proteomes" id="UP000759537">
    <property type="component" value="Unassembled WGS sequence"/>
</dbReference>
<evidence type="ECO:0000313" key="1">
    <source>
        <dbReference type="EMBL" id="KAF8481621.1"/>
    </source>
</evidence>